<dbReference type="EMBL" id="SOZD01000002">
    <property type="protein sequence ID" value="TFF24817.1"/>
    <property type="molecule type" value="Genomic_DNA"/>
</dbReference>
<evidence type="ECO:0000313" key="8">
    <source>
        <dbReference type="EMBL" id="TFF24817.1"/>
    </source>
</evidence>
<comment type="similarity">
    <text evidence="6">Belongs to the gamma-glutamyltransferase family.</text>
</comment>
<dbReference type="UniPathway" id="UPA00204"/>
<dbReference type="PANTHER" id="PTHR43881:SF5">
    <property type="entry name" value="GAMMA-GLUTAMYLTRANSPEPTIDASE"/>
    <property type="match status" value="1"/>
</dbReference>
<evidence type="ECO:0000256" key="1">
    <source>
        <dbReference type="ARBA" id="ARBA00001049"/>
    </source>
</evidence>
<comment type="pathway">
    <text evidence="6">Sulfur metabolism; glutathione metabolism.</text>
</comment>
<dbReference type="RefSeq" id="WP_134760986.1">
    <property type="nucleotide sequence ID" value="NZ_SOZD01000002.1"/>
</dbReference>
<evidence type="ECO:0000256" key="4">
    <source>
        <dbReference type="PIRSR" id="PIRSR600101-1"/>
    </source>
</evidence>
<dbReference type="AlphaFoldDB" id="A0A4Y8RQ56"/>
<dbReference type="GO" id="GO:0006751">
    <property type="term" value="P:glutathione catabolic process"/>
    <property type="evidence" value="ECO:0007669"/>
    <property type="project" value="UniProtKB-UniRule"/>
</dbReference>
<comment type="catalytic activity">
    <reaction evidence="1 6">
        <text>an S-substituted glutathione + H2O = an S-substituted L-cysteinylglycine + L-glutamate</text>
        <dbReference type="Rhea" id="RHEA:59468"/>
        <dbReference type="ChEBI" id="CHEBI:15377"/>
        <dbReference type="ChEBI" id="CHEBI:29985"/>
        <dbReference type="ChEBI" id="CHEBI:90779"/>
        <dbReference type="ChEBI" id="CHEBI:143103"/>
        <dbReference type="EC" id="3.4.19.13"/>
    </reaction>
</comment>
<organism evidence="8 9">
    <name type="scientific">Jiella endophytica</name>
    <dbReference type="NCBI Taxonomy" id="2558362"/>
    <lineage>
        <taxon>Bacteria</taxon>
        <taxon>Pseudomonadati</taxon>
        <taxon>Pseudomonadota</taxon>
        <taxon>Alphaproteobacteria</taxon>
        <taxon>Hyphomicrobiales</taxon>
        <taxon>Aurantimonadaceae</taxon>
        <taxon>Jiella</taxon>
    </lineage>
</organism>
<dbReference type="InterPro" id="IPR043138">
    <property type="entry name" value="GGT_lsub"/>
</dbReference>
<dbReference type="GO" id="GO:0036374">
    <property type="term" value="F:glutathione hydrolase activity"/>
    <property type="evidence" value="ECO:0007669"/>
    <property type="project" value="UniProtKB-UniRule"/>
</dbReference>
<keyword evidence="6" id="KW-0865">Zymogen</keyword>
<dbReference type="InterPro" id="IPR000101">
    <property type="entry name" value="GGT_peptidase"/>
</dbReference>
<evidence type="ECO:0000313" key="9">
    <source>
        <dbReference type="Proteomes" id="UP000298179"/>
    </source>
</evidence>
<protein>
    <recommendedName>
        <fullName evidence="6">Glutathione hydrolase proenzyme</fullName>
        <ecNumber evidence="6">2.3.2.2</ecNumber>
        <ecNumber evidence="6">3.4.19.13</ecNumber>
    </recommendedName>
    <component>
        <recommendedName>
            <fullName evidence="6">Glutathione hydrolase large chain</fullName>
        </recommendedName>
    </component>
    <component>
        <recommendedName>
            <fullName evidence="6">Glutathione hydrolase small chain</fullName>
        </recommendedName>
    </component>
</protein>
<dbReference type="GO" id="GO:0103068">
    <property type="term" value="F:leukotriene C4 gamma-glutamyl transferase activity"/>
    <property type="evidence" value="ECO:0007669"/>
    <property type="project" value="UniProtKB-EC"/>
</dbReference>
<dbReference type="InterPro" id="IPR029055">
    <property type="entry name" value="Ntn_hydrolases_N"/>
</dbReference>
<evidence type="ECO:0000256" key="2">
    <source>
        <dbReference type="ARBA" id="ARBA00001089"/>
    </source>
</evidence>
<dbReference type="OrthoDB" id="9781342at2"/>
<comment type="caution">
    <text evidence="8">The sequence shown here is derived from an EMBL/GenBank/DDBJ whole genome shotgun (WGS) entry which is preliminary data.</text>
</comment>
<comment type="catalytic activity">
    <reaction evidence="3 6">
        <text>an N-terminal (5-L-glutamyl)-[peptide] + an alpha-amino acid = 5-L-glutamyl amino acid + an N-terminal L-alpha-aminoacyl-[peptide]</text>
        <dbReference type="Rhea" id="RHEA:23904"/>
        <dbReference type="Rhea" id="RHEA-COMP:9780"/>
        <dbReference type="Rhea" id="RHEA-COMP:9795"/>
        <dbReference type="ChEBI" id="CHEBI:77644"/>
        <dbReference type="ChEBI" id="CHEBI:78597"/>
        <dbReference type="ChEBI" id="CHEBI:78599"/>
        <dbReference type="ChEBI" id="CHEBI:78608"/>
        <dbReference type="EC" id="2.3.2.2"/>
    </reaction>
</comment>
<feature type="compositionally biased region" description="Basic and acidic residues" evidence="7">
    <location>
        <begin position="1"/>
        <end position="10"/>
    </location>
</feature>
<dbReference type="Gene3D" id="3.60.20.40">
    <property type="match status" value="1"/>
</dbReference>
<comment type="catalytic activity">
    <reaction evidence="2 6">
        <text>glutathione + H2O = L-cysteinylglycine + L-glutamate</text>
        <dbReference type="Rhea" id="RHEA:28807"/>
        <dbReference type="ChEBI" id="CHEBI:15377"/>
        <dbReference type="ChEBI" id="CHEBI:29985"/>
        <dbReference type="ChEBI" id="CHEBI:57925"/>
        <dbReference type="ChEBI" id="CHEBI:61694"/>
        <dbReference type="EC" id="3.4.19.13"/>
    </reaction>
</comment>
<feature type="active site" description="Nucleophile" evidence="4">
    <location>
        <position position="353"/>
    </location>
</feature>
<gene>
    <name evidence="8" type="primary">ggt</name>
    <name evidence="8" type="ORF">E3C22_05315</name>
</gene>
<dbReference type="SUPFAM" id="SSF56235">
    <property type="entry name" value="N-terminal nucleophile aminohydrolases (Ntn hydrolases)"/>
    <property type="match status" value="1"/>
</dbReference>
<dbReference type="InterPro" id="IPR043137">
    <property type="entry name" value="GGT_ssub_C"/>
</dbReference>
<keyword evidence="9" id="KW-1185">Reference proteome</keyword>
<keyword evidence="6" id="KW-0317">Glutathione biosynthesis</keyword>
<name>A0A4Y8RQ56_9HYPH</name>
<dbReference type="Pfam" id="PF01019">
    <property type="entry name" value="G_glu_transpept"/>
    <property type="match status" value="1"/>
</dbReference>
<keyword evidence="6 8" id="KW-0012">Acyltransferase</keyword>
<dbReference type="Proteomes" id="UP000298179">
    <property type="component" value="Unassembled WGS sequence"/>
</dbReference>
<dbReference type="PRINTS" id="PR01210">
    <property type="entry name" value="GGTRANSPTASE"/>
</dbReference>
<dbReference type="EC" id="3.4.19.13" evidence="6"/>
<dbReference type="PANTHER" id="PTHR43881">
    <property type="entry name" value="GAMMA-GLUTAMYLTRANSPEPTIDASE (AFU_ORTHOLOGUE AFUA_4G13580)"/>
    <property type="match status" value="1"/>
</dbReference>
<evidence type="ECO:0000256" key="7">
    <source>
        <dbReference type="SAM" id="MobiDB-lite"/>
    </source>
</evidence>
<evidence type="ECO:0000256" key="6">
    <source>
        <dbReference type="RuleBase" id="RU368036"/>
    </source>
</evidence>
<keyword evidence="6" id="KW-0378">Hydrolase</keyword>
<dbReference type="InterPro" id="IPR052896">
    <property type="entry name" value="GGT-like_enzyme"/>
</dbReference>
<reference evidence="8 9" key="1">
    <citation type="submission" date="2019-03" db="EMBL/GenBank/DDBJ databases">
        <title>Jiella endophytica sp. nov., a novel endophytic bacterium isolated from root of Ficus microcarpa Linn. f.</title>
        <authorList>
            <person name="Tuo L."/>
        </authorList>
    </citation>
    <scope>NUCLEOTIDE SEQUENCE [LARGE SCALE GENOMIC DNA]</scope>
    <source>
        <strain evidence="8 9">CBS5Q-3</strain>
    </source>
</reference>
<dbReference type="NCBIfam" id="TIGR00066">
    <property type="entry name" value="g_glut_trans"/>
    <property type="match status" value="1"/>
</dbReference>
<accession>A0A4Y8RQ56</accession>
<proteinExistence type="inferred from homology"/>
<evidence type="ECO:0000256" key="5">
    <source>
        <dbReference type="PIRSR" id="PIRSR600101-2"/>
    </source>
</evidence>
<sequence length="531" mass="56082">MQDYDRDFMKPGRSVSVSDRGMAATSHPLASLTAVDILRAGGNAIDAALAAVALQCVIDPHMTGIGGDCFAMVSPGGGRPVSLNGSGPAPAGIGAVELQALGWSAIPDDSVHAVTVPGAVGAWCELHDEYGRLGMDEILAPAIAAAEEGFCITPRVAHDWAAYGHRLAAHAPAARQFLPGGKAPAIGDRFRNPALAATLRRIAAEGASAFYEGAVAAEIVEVLQALGGPHRASDFAGYSAFATEPISASYRGYELLECPPNGQGLAALMIMRILDGFDLGDASLGEADRIHLLAEATKCAYAQRDLLIGDPEHMQDAIEDILSERSIARIRDKISMDTASQPQVWDGPLHRDTVYVTVVDEDRNAISLINSLFNAFGSGIYAPKSGVLLQNRGSGFSLAEGHPNRIAGGKRPFHTIIPAMLMRDDKVVMSFGVMGGQYQAVGHAQILTGIIDRGLNPQLACEAPRSFSFDGTLSLETTIAEEVRRDLEARGHATAWASAPHGSCQAIWIDHDRDVLIGATDHRKDGIALGY</sequence>
<dbReference type="EC" id="2.3.2.2" evidence="6"/>
<keyword evidence="6 8" id="KW-0808">Transferase</keyword>
<dbReference type="Gene3D" id="1.10.246.130">
    <property type="match status" value="1"/>
</dbReference>
<dbReference type="GO" id="GO:0006750">
    <property type="term" value="P:glutathione biosynthetic process"/>
    <property type="evidence" value="ECO:0007669"/>
    <property type="project" value="UniProtKB-KW"/>
</dbReference>
<feature type="binding site" evidence="5">
    <location>
        <position position="436"/>
    </location>
    <ligand>
        <name>L-glutamate</name>
        <dbReference type="ChEBI" id="CHEBI:29985"/>
    </ligand>
</feature>
<comment type="subunit">
    <text evidence="6">This enzyme consists of two polypeptide chains, which are synthesized in precursor form from a single polypeptide.</text>
</comment>
<evidence type="ECO:0000256" key="3">
    <source>
        <dbReference type="ARBA" id="ARBA00047417"/>
    </source>
</evidence>
<feature type="region of interest" description="Disordered" evidence="7">
    <location>
        <begin position="1"/>
        <end position="20"/>
    </location>
</feature>
<comment type="PTM">
    <text evidence="6">Cleaved by autocatalysis into a large and a small subunit.</text>
</comment>